<sequence length="305" mass="34184">MTTSMTATVGGVDVAWAREILDGACAQVGLDPQGAKLIKFTNNAVYNLRAPVTVRIAGSTVIQQRVSKVIEVTRWLARHDMPTVRLVEDLPQPLVLDDQHVITFWHTVTPPPHSAAPDGHDLGRILRRYHALPRPPFDLPKWDLLTGIRERIAEDEILTADEHLFLQDTHDELAEQLDAVDYQLPAGPIHGDGFVGNLIAGPAGAVICDFDSASDGPREWDLTPVAVGKLRFNYPADHHSDAVAEYGYDITRWPHFPALRRLREFQLVTSVLPVLRSNTSLLDQWRHRFTTFQNGDLSARWTTYK</sequence>
<organism evidence="2 3">
    <name type="scientific">Nocardia uniformis</name>
    <dbReference type="NCBI Taxonomy" id="53432"/>
    <lineage>
        <taxon>Bacteria</taxon>
        <taxon>Bacillati</taxon>
        <taxon>Actinomycetota</taxon>
        <taxon>Actinomycetes</taxon>
        <taxon>Mycobacteriales</taxon>
        <taxon>Nocardiaceae</taxon>
        <taxon>Nocardia</taxon>
    </lineage>
</organism>
<evidence type="ECO:0000313" key="3">
    <source>
        <dbReference type="Proteomes" id="UP000586827"/>
    </source>
</evidence>
<comment type="caution">
    <text evidence="2">The sequence shown here is derived from an EMBL/GenBank/DDBJ whole genome shotgun (WGS) entry which is preliminary data.</text>
</comment>
<protein>
    <submittedName>
        <fullName evidence="2">Aminoglycoside phosphotransferase family protein</fullName>
    </submittedName>
</protein>
<dbReference type="EMBL" id="JABELX010000011">
    <property type="protein sequence ID" value="NNH73685.1"/>
    <property type="molecule type" value="Genomic_DNA"/>
</dbReference>
<dbReference type="InterPro" id="IPR002575">
    <property type="entry name" value="Aminoglycoside_PTrfase"/>
</dbReference>
<dbReference type="Pfam" id="PF01636">
    <property type="entry name" value="APH"/>
    <property type="match status" value="1"/>
</dbReference>
<evidence type="ECO:0000259" key="1">
    <source>
        <dbReference type="Pfam" id="PF01636"/>
    </source>
</evidence>
<dbReference type="InterPro" id="IPR011009">
    <property type="entry name" value="Kinase-like_dom_sf"/>
</dbReference>
<accession>A0A849CBM9</accession>
<dbReference type="Proteomes" id="UP000586827">
    <property type="component" value="Unassembled WGS sequence"/>
</dbReference>
<reference evidence="2 3" key="1">
    <citation type="submission" date="2020-05" db="EMBL/GenBank/DDBJ databases">
        <title>MicrobeNet Type strains.</title>
        <authorList>
            <person name="Nicholson A.C."/>
        </authorList>
    </citation>
    <scope>NUCLEOTIDE SEQUENCE [LARGE SCALE GENOMIC DNA]</scope>
    <source>
        <strain evidence="2 3">JCM 3224</strain>
    </source>
</reference>
<dbReference type="GO" id="GO:0016740">
    <property type="term" value="F:transferase activity"/>
    <property type="evidence" value="ECO:0007669"/>
    <property type="project" value="UniProtKB-KW"/>
</dbReference>
<dbReference type="RefSeq" id="WP_084521459.1">
    <property type="nucleotide sequence ID" value="NZ_JABELX010000011.1"/>
</dbReference>
<keyword evidence="2" id="KW-0808">Transferase</keyword>
<dbReference type="Gene3D" id="3.90.1200.10">
    <property type="match status" value="1"/>
</dbReference>
<feature type="domain" description="Aminoglycoside phosphotransferase" evidence="1">
    <location>
        <begin position="54"/>
        <end position="244"/>
    </location>
</feature>
<proteinExistence type="predicted"/>
<evidence type="ECO:0000313" key="2">
    <source>
        <dbReference type="EMBL" id="NNH73685.1"/>
    </source>
</evidence>
<keyword evidence="3" id="KW-1185">Reference proteome</keyword>
<dbReference type="SUPFAM" id="SSF56112">
    <property type="entry name" value="Protein kinase-like (PK-like)"/>
    <property type="match status" value="1"/>
</dbReference>
<gene>
    <name evidence="2" type="ORF">HLB23_28180</name>
</gene>
<dbReference type="AlphaFoldDB" id="A0A849CBM9"/>
<name>A0A849CBM9_9NOCA</name>